<feature type="transmembrane region" description="Helical" evidence="11">
    <location>
        <begin position="20"/>
        <end position="40"/>
    </location>
</feature>
<feature type="transmembrane region" description="Helical" evidence="11">
    <location>
        <begin position="232"/>
        <end position="254"/>
    </location>
</feature>
<name>A0A8C5L004_JACJA</name>
<feature type="transmembrane region" description="Helical" evidence="11">
    <location>
        <begin position="131"/>
        <end position="151"/>
    </location>
</feature>
<evidence type="ECO:0000313" key="14">
    <source>
        <dbReference type="Proteomes" id="UP000694385"/>
    </source>
</evidence>
<evidence type="ECO:0000256" key="6">
    <source>
        <dbReference type="ARBA" id="ARBA00022989"/>
    </source>
</evidence>
<dbReference type="InterPro" id="IPR017452">
    <property type="entry name" value="GPCR_Rhodpsn_7TM"/>
</dbReference>
<keyword evidence="10" id="KW-0807">Transducer</keyword>
<dbReference type="SUPFAM" id="SSF81321">
    <property type="entry name" value="Family A G protein-coupled receptor-like"/>
    <property type="match status" value="1"/>
</dbReference>
<evidence type="ECO:0000259" key="12">
    <source>
        <dbReference type="PROSITE" id="PS50262"/>
    </source>
</evidence>
<dbReference type="GO" id="GO:0005886">
    <property type="term" value="C:plasma membrane"/>
    <property type="evidence" value="ECO:0007669"/>
    <property type="project" value="UniProtKB-SubCell"/>
</dbReference>
<dbReference type="PRINTS" id="PR00245">
    <property type="entry name" value="OLFACTORYR"/>
</dbReference>
<reference evidence="13" key="2">
    <citation type="submission" date="2025-09" db="UniProtKB">
        <authorList>
            <consortium name="Ensembl"/>
        </authorList>
    </citation>
    <scope>IDENTIFICATION</scope>
</reference>
<keyword evidence="8 11" id="KW-0472">Membrane</keyword>
<protein>
    <submittedName>
        <fullName evidence="13">Olfactory receptor family 52 subfamily H member 7</fullName>
    </submittedName>
</protein>
<dbReference type="Proteomes" id="UP000694385">
    <property type="component" value="Unassembled WGS sequence"/>
</dbReference>
<evidence type="ECO:0000256" key="11">
    <source>
        <dbReference type="SAM" id="Phobius"/>
    </source>
</evidence>
<accession>A0A8C5L004</accession>
<feature type="transmembrane region" description="Helical" evidence="11">
    <location>
        <begin position="260"/>
        <end position="282"/>
    </location>
</feature>
<proteinExistence type="predicted"/>
<keyword evidence="6 11" id="KW-1133">Transmembrane helix</keyword>
<evidence type="ECO:0000256" key="1">
    <source>
        <dbReference type="ARBA" id="ARBA00004651"/>
    </source>
</evidence>
<sequence>SSFTPGFFVLLGIPGPEKVPIWIGVPLFIICSVLLIYLIIVECSLHAPMFFFLSMLASTDLTLCNTSAPKTFIIFRLGPWQVTFSGCFAQMFFLHSSFAMDFAILLAMAFDGYTAVCFPPRHSIVVTHQTVTQIVVAVISRGVCVIFPRVFLLKRLPFCRTIIVHHTYCEHIGIARLAGVDISINIWYGFAVPVMTVTSDLILIGLSCVLIPRAVFKLPSRDARQKALSTCGFRVCVILTFYTPAMFSVLAHRFGHNVPLSFHTLFANLFVAVPPVVNPITYGVKSKPVRDRTNLLFFPNGK</sequence>
<keyword evidence="5" id="KW-0552">Olfaction</keyword>
<dbReference type="AlphaFoldDB" id="A0A8C5L004"/>
<organism evidence="13 14">
    <name type="scientific">Jaculus jaculus</name>
    <name type="common">Lesser Egyptian jerboa</name>
    <dbReference type="NCBI Taxonomy" id="51337"/>
    <lineage>
        <taxon>Eukaryota</taxon>
        <taxon>Metazoa</taxon>
        <taxon>Chordata</taxon>
        <taxon>Craniata</taxon>
        <taxon>Vertebrata</taxon>
        <taxon>Euteleostomi</taxon>
        <taxon>Mammalia</taxon>
        <taxon>Eutheria</taxon>
        <taxon>Euarchontoglires</taxon>
        <taxon>Glires</taxon>
        <taxon>Rodentia</taxon>
        <taxon>Myomorpha</taxon>
        <taxon>Dipodoidea</taxon>
        <taxon>Dipodidae</taxon>
        <taxon>Dipodinae</taxon>
        <taxon>Jaculus</taxon>
    </lineage>
</organism>
<dbReference type="GeneTree" id="ENSGT01090000260043"/>
<dbReference type="InterPro" id="IPR050402">
    <property type="entry name" value="OR51/52/56-like"/>
</dbReference>
<dbReference type="PANTHER" id="PTHR26450">
    <property type="entry name" value="OLFACTORY RECEPTOR 56B1-RELATED"/>
    <property type="match status" value="1"/>
</dbReference>
<feature type="transmembrane region" description="Helical" evidence="11">
    <location>
        <begin position="186"/>
        <end position="211"/>
    </location>
</feature>
<dbReference type="GO" id="GO:0004930">
    <property type="term" value="F:G protein-coupled receptor activity"/>
    <property type="evidence" value="ECO:0007669"/>
    <property type="project" value="UniProtKB-KW"/>
</dbReference>
<reference evidence="13" key="1">
    <citation type="submission" date="2025-08" db="UniProtKB">
        <authorList>
            <consortium name="Ensembl"/>
        </authorList>
    </citation>
    <scope>IDENTIFICATION</scope>
</reference>
<dbReference type="GO" id="GO:0004984">
    <property type="term" value="F:olfactory receptor activity"/>
    <property type="evidence" value="ECO:0007669"/>
    <property type="project" value="InterPro"/>
</dbReference>
<keyword evidence="7" id="KW-0297">G-protein coupled receptor</keyword>
<evidence type="ECO:0000256" key="10">
    <source>
        <dbReference type="ARBA" id="ARBA00023224"/>
    </source>
</evidence>
<dbReference type="OMA" id="HSFHILI"/>
<keyword evidence="14" id="KW-1185">Reference proteome</keyword>
<evidence type="ECO:0000256" key="8">
    <source>
        <dbReference type="ARBA" id="ARBA00023136"/>
    </source>
</evidence>
<evidence type="ECO:0000256" key="3">
    <source>
        <dbReference type="ARBA" id="ARBA00022606"/>
    </source>
</evidence>
<dbReference type="Ensembl" id="ENSJJAT00000022785.1">
    <property type="protein sequence ID" value="ENSJJAP00000016277.1"/>
    <property type="gene ID" value="ENSJJAG00000018180.1"/>
</dbReference>
<comment type="subcellular location">
    <subcellularLocation>
        <location evidence="1">Cell membrane</location>
        <topology evidence="1">Multi-pass membrane protein</topology>
    </subcellularLocation>
</comment>
<dbReference type="InterPro" id="IPR000725">
    <property type="entry name" value="Olfact_rcpt"/>
</dbReference>
<evidence type="ECO:0000256" key="9">
    <source>
        <dbReference type="ARBA" id="ARBA00023170"/>
    </source>
</evidence>
<evidence type="ECO:0000256" key="4">
    <source>
        <dbReference type="ARBA" id="ARBA00022692"/>
    </source>
</evidence>
<evidence type="ECO:0000313" key="13">
    <source>
        <dbReference type="Ensembl" id="ENSJJAP00000016277.1"/>
    </source>
</evidence>
<evidence type="ECO:0000256" key="2">
    <source>
        <dbReference type="ARBA" id="ARBA00022475"/>
    </source>
</evidence>
<dbReference type="PANTHER" id="PTHR26450:SF14">
    <property type="entry name" value="OLFACTORY RECEPTOR"/>
    <property type="match status" value="1"/>
</dbReference>
<keyword evidence="2" id="KW-1003">Cell membrane</keyword>
<keyword evidence="3" id="KW-0716">Sensory transduction</keyword>
<dbReference type="Pfam" id="PF13853">
    <property type="entry name" value="7tm_4"/>
    <property type="match status" value="1"/>
</dbReference>
<feature type="domain" description="G-protein coupled receptors family 1 profile" evidence="12">
    <location>
        <begin position="31"/>
        <end position="282"/>
    </location>
</feature>
<feature type="transmembrane region" description="Helical" evidence="11">
    <location>
        <begin position="88"/>
        <end position="110"/>
    </location>
</feature>
<dbReference type="Gene3D" id="1.20.1070.10">
    <property type="entry name" value="Rhodopsin 7-helix transmembrane proteins"/>
    <property type="match status" value="1"/>
</dbReference>
<evidence type="ECO:0000256" key="5">
    <source>
        <dbReference type="ARBA" id="ARBA00022725"/>
    </source>
</evidence>
<evidence type="ECO:0000256" key="7">
    <source>
        <dbReference type="ARBA" id="ARBA00023040"/>
    </source>
</evidence>
<keyword evidence="4 11" id="KW-0812">Transmembrane</keyword>
<dbReference type="FunFam" id="1.20.1070.10:FF:000013">
    <property type="entry name" value="Olfactory receptor"/>
    <property type="match status" value="1"/>
</dbReference>
<keyword evidence="9" id="KW-0675">Receptor</keyword>
<dbReference type="PROSITE" id="PS50262">
    <property type="entry name" value="G_PROTEIN_RECEP_F1_2"/>
    <property type="match status" value="1"/>
</dbReference>